<evidence type="ECO:0000256" key="4">
    <source>
        <dbReference type="ARBA" id="ARBA00022694"/>
    </source>
</evidence>
<dbReference type="NCBIfam" id="TIGR02433">
    <property type="entry name" value="lysidine_TilS_C"/>
    <property type="match status" value="1"/>
</dbReference>
<dbReference type="SUPFAM" id="SSF56037">
    <property type="entry name" value="PheT/TilS domain"/>
    <property type="match status" value="1"/>
</dbReference>
<dbReference type="AlphaFoldDB" id="A0A239AWM5"/>
<dbReference type="InterPro" id="IPR012796">
    <property type="entry name" value="Lysidine-tRNA-synth_C"/>
</dbReference>
<dbReference type="GO" id="GO:0005737">
    <property type="term" value="C:cytoplasm"/>
    <property type="evidence" value="ECO:0007669"/>
    <property type="project" value="UniProtKB-SubCell"/>
</dbReference>
<dbReference type="CDD" id="cd01992">
    <property type="entry name" value="TilS_N"/>
    <property type="match status" value="1"/>
</dbReference>
<evidence type="ECO:0000313" key="12">
    <source>
        <dbReference type="Proteomes" id="UP000198305"/>
    </source>
</evidence>
<dbReference type="GO" id="GO:0005524">
    <property type="term" value="F:ATP binding"/>
    <property type="evidence" value="ECO:0007669"/>
    <property type="project" value="UniProtKB-UniRule"/>
</dbReference>
<comment type="subcellular location">
    <subcellularLocation>
        <location evidence="1 8">Cytoplasm</location>
    </subcellularLocation>
</comment>
<evidence type="ECO:0000313" key="11">
    <source>
        <dbReference type="EMBL" id="SNR99732.1"/>
    </source>
</evidence>
<evidence type="ECO:0000256" key="3">
    <source>
        <dbReference type="ARBA" id="ARBA00022598"/>
    </source>
</evidence>
<dbReference type="SUPFAM" id="SSF82829">
    <property type="entry name" value="MesJ substrate recognition domain-like"/>
    <property type="match status" value="1"/>
</dbReference>
<feature type="binding site" evidence="8">
    <location>
        <begin position="59"/>
        <end position="64"/>
    </location>
    <ligand>
        <name>ATP</name>
        <dbReference type="ChEBI" id="CHEBI:30616"/>
    </ligand>
</feature>
<dbReference type="EMBL" id="FZOA01000009">
    <property type="protein sequence ID" value="SNR99732.1"/>
    <property type="molecule type" value="Genomic_DNA"/>
</dbReference>
<protein>
    <recommendedName>
        <fullName evidence="8">tRNA(Ile)-lysidine synthase</fullName>
        <ecNumber evidence="8">6.3.4.19</ecNumber>
    </recommendedName>
    <alternativeName>
        <fullName evidence="8">tRNA(Ile)-2-lysyl-cytidine synthase</fullName>
    </alternativeName>
    <alternativeName>
        <fullName evidence="8">tRNA(Ile)-lysidine synthetase</fullName>
    </alternativeName>
</protein>
<proteinExistence type="inferred from homology"/>
<feature type="region of interest" description="Disordered" evidence="9">
    <location>
        <begin position="1"/>
        <end position="26"/>
    </location>
</feature>
<comment type="function">
    <text evidence="8">Ligates lysine onto the cytidine present at position 34 of the AUA codon-specific tRNA(Ile) that contains the anticodon CAU, in an ATP-dependent manner. Cytidine is converted to lysidine, thus changing the amino acid specificity of the tRNA from methionine to isoleucine.</text>
</comment>
<evidence type="ECO:0000256" key="2">
    <source>
        <dbReference type="ARBA" id="ARBA00022490"/>
    </source>
</evidence>
<keyword evidence="2 8" id="KW-0963">Cytoplasm</keyword>
<gene>
    <name evidence="8" type="primary">tilS</name>
    <name evidence="11" type="ORF">SAMN05192560_2149</name>
</gene>
<evidence type="ECO:0000256" key="6">
    <source>
        <dbReference type="ARBA" id="ARBA00022840"/>
    </source>
</evidence>
<feature type="domain" description="Lysidine-tRNA(Ile) synthetase C-terminal" evidence="10">
    <location>
        <begin position="392"/>
        <end position="465"/>
    </location>
</feature>
<dbReference type="NCBIfam" id="TIGR02432">
    <property type="entry name" value="lysidine_TilS_N"/>
    <property type="match status" value="1"/>
</dbReference>
<dbReference type="Pfam" id="PF01171">
    <property type="entry name" value="ATP_bind_3"/>
    <property type="match status" value="1"/>
</dbReference>
<dbReference type="SUPFAM" id="SSF52402">
    <property type="entry name" value="Adenine nucleotide alpha hydrolases-like"/>
    <property type="match status" value="1"/>
</dbReference>
<feature type="compositionally biased region" description="Polar residues" evidence="9">
    <location>
        <begin position="1"/>
        <end position="21"/>
    </location>
</feature>
<dbReference type="InterPro" id="IPR014729">
    <property type="entry name" value="Rossmann-like_a/b/a_fold"/>
</dbReference>
<keyword evidence="12" id="KW-1185">Reference proteome</keyword>
<dbReference type="GO" id="GO:0006400">
    <property type="term" value="P:tRNA modification"/>
    <property type="evidence" value="ECO:0007669"/>
    <property type="project" value="UniProtKB-UniRule"/>
</dbReference>
<reference evidence="12" key="1">
    <citation type="submission" date="2017-06" db="EMBL/GenBank/DDBJ databases">
        <authorList>
            <person name="Varghese N."/>
            <person name="Submissions S."/>
        </authorList>
    </citation>
    <scope>NUCLEOTIDE SEQUENCE [LARGE SCALE GENOMIC DNA]</scope>
    <source>
        <strain evidence="12">Ca-68</strain>
    </source>
</reference>
<evidence type="ECO:0000256" key="5">
    <source>
        <dbReference type="ARBA" id="ARBA00022741"/>
    </source>
</evidence>
<dbReference type="InterPro" id="IPR015262">
    <property type="entry name" value="tRNA_Ile_lys_synt_subst-bd"/>
</dbReference>
<dbReference type="OrthoDB" id="9807403at2"/>
<organism evidence="11 12">
    <name type="scientific">Methylobacillus rhizosphaerae</name>
    <dbReference type="NCBI Taxonomy" id="551994"/>
    <lineage>
        <taxon>Bacteria</taxon>
        <taxon>Pseudomonadati</taxon>
        <taxon>Pseudomonadota</taxon>
        <taxon>Betaproteobacteria</taxon>
        <taxon>Nitrosomonadales</taxon>
        <taxon>Methylophilaceae</taxon>
        <taxon>Methylobacillus</taxon>
    </lineage>
</organism>
<name>A0A239AWM5_9PROT</name>
<dbReference type="Proteomes" id="UP000198305">
    <property type="component" value="Unassembled WGS sequence"/>
</dbReference>
<dbReference type="InterPro" id="IPR012094">
    <property type="entry name" value="tRNA_Ile_lys_synt"/>
</dbReference>
<evidence type="ECO:0000256" key="8">
    <source>
        <dbReference type="HAMAP-Rule" id="MF_01161"/>
    </source>
</evidence>
<evidence type="ECO:0000259" key="10">
    <source>
        <dbReference type="SMART" id="SM00977"/>
    </source>
</evidence>
<dbReference type="SMART" id="SM00977">
    <property type="entry name" value="TilS_C"/>
    <property type="match status" value="1"/>
</dbReference>
<dbReference type="InterPro" id="IPR012795">
    <property type="entry name" value="tRNA_Ile_lys_synt_N"/>
</dbReference>
<dbReference type="Pfam" id="PF11734">
    <property type="entry name" value="TilS_C"/>
    <property type="match status" value="1"/>
</dbReference>
<dbReference type="Pfam" id="PF09179">
    <property type="entry name" value="TilS"/>
    <property type="match status" value="1"/>
</dbReference>
<sequence>MASSRKPLSNNPIFTAGSERSQPCDPVAASHLPPALPGRVNAFLSSHIQSGQHLLLAFSGGLDSRVLLQLLAEARDQYGFTLEAMYVHHGLSPNADAWMEFCRAECARLEVTFHCRHVTVDRDAGLGIEASARRARYEALLSVQADHVVLAHHQDDQAETLMLQLLRGAGAKGLAGMAVHDRARRLLRPLLDCPRAELESYASWAGLGWVDDESNQDVSYDRNFCRHQVFPLLAQRFPAVSKTLARSATHLAEATGLLDELAALDAQQVLHGNGLQLAMLSQLSDARARNLLRWWLNMHALPMPGLPRLQEMLQQLLQAGETAMIKVQVHESTYLRRYQGMAYLSVELPLPMSADLFWQGEALLSLPGNGCLSCEQAYGVGLSMVRIQGRQLAVRYRSGGERFKPDAGRPTRTLKQLYQERHVPPWLRERMPLLYLGDELIVVPGIGVACGWQAQAGEQGLVVHWQPAGSTRLTAPE</sequence>
<evidence type="ECO:0000256" key="9">
    <source>
        <dbReference type="SAM" id="MobiDB-lite"/>
    </source>
</evidence>
<evidence type="ECO:0000256" key="7">
    <source>
        <dbReference type="ARBA" id="ARBA00048539"/>
    </source>
</evidence>
<keyword evidence="6 8" id="KW-0067">ATP-binding</keyword>
<keyword evidence="5 8" id="KW-0547">Nucleotide-binding</keyword>
<dbReference type="EC" id="6.3.4.19" evidence="8"/>
<evidence type="ECO:0000256" key="1">
    <source>
        <dbReference type="ARBA" id="ARBA00004496"/>
    </source>
</evidence>
<keyword evidence="3 8" id="KW-0436">Ligase</keyword>
<dbReference type="PANTHER" id="PTHR43033:SF1">
    <property type="entry name" value="TRNA(ILE)-LYSIDINE SYNTHASE-RELATED"/>
    <property type="match status" value="1"/>
</dbReference>
<dbReference type="GO" id="GO:0032267">
    <property type="term" value="F:tRNA(Ile)-lysidine synthase activity"/>
    <property type="evidence" value="ECO:0007669"/>
    <property type="project" value="UniProtKB-EC"/>
</dbReference>
<dbReference type="HAMAP" id="MF_01161">
    <property type="entry name" value="tRNA_Ile_lys_synt"/>
    <property type="match status" value="1"/>
</dbReference>
<keyword evidence="4 8" id="KW-0819">tRNA processing</keyword>
<dbReference type="PANTHER" id="PTHR43033">
    <property type="entry name" value="TRNA(ILE)-LYSIDINE SYNTHASE-RELATED"/>
    <property type="match status" value="1"/>
</dbReference>
<dbReference type="InterPro" id="IPR011063">
    <property type="entry name" value="TilS/TtcA_N"/>
</dbReference>
<comment type="similarity">
    <text evidence="8">Belongs to the tRNA(Ile)-lysidine synthase family.</text>
</comment>
<comment type="domain">
    <text evidence="8">The N-terminal region contains the highly conserved SGGXDS motif, predicted to be a P-loop motif involved in ATP binding.</text>
</comment>
<dbReference type="Gene3D" id="1.20.59.20">
    <property type="match status" value="1"/>
</dbReference>
<dbReference type="Gene3D" id="3.40.50.620">
    <property type="entry name" value="HUPs"/>
    <property type="match status" value="1"/>
</dbReference>
<comment type="catalytic activity">
    <reaction evidence="7 8">
        <text>cytidine(34) in tRNA(Ile2) + L-lysine + ATP = lysidine(34) in tRNA(Ile2) + AMP + diphosphate + H(+)</text>
        <dbReference type="Rhea" id="RHEA:43744"/>
        <dbReference type="Rhea" id="RHEA-COMP:10625"/>
        <dbReference type="Rhea" id="RHEA-COMP:10670"/>
        <dbReference type="ChEBI" id="CHEBI:15378"/>
        <dbReference type="ChEBI" id="CHEBI:30616"/>
        <dbReference type="ChEBI" id="CHEBI:32551"/>
        <dbReference type="ChEBI" id="CHEBI:33019"/>
        <dbReference type="ChEBI" id="CHEBI:82748"/>
        <dbReference type="ChEBI" id="CHEBI:83665"/>
        <dbReference type="ChEBI" id="CHEBI:456215"/>
        <dbReference type="EC" id="6.3.4.19"/>
    </reaction>
</comment>
<accession>A0A239AWM5</accession>